<organism evidence="1">
    <name type="scientific">mine drainage metagenome</name>
    <dbReference type="NCBI Taxonomy" id="410659"/>
    <lineage>
        <taxon>unclassified sequences</taxon>
        <taxon>metagenomes</taxon>
        <taxon>ecological metagenomes</taxon>
    </lineage>
</organism>
<proteinExistence type="predicted"/>
<dbReference type="AlphaFoldDB" id="A0A1J5RUL5"/>
<sequence>MTTLEELRDEDGLISLNEIDIDPLWHRNLFLKRTGQQVYLEPRVYGVADIVLQRPDLSSITKLRLNPDRRGLKGAPVFGVPFRVGFAKASSAHPGYILKSMYKLIDEQSFRKYGYCATLVAHVQKSSEYIQIETWQFTEAFPETFYIHGITIGGSGPFKHLDGATMNHTPADFESLFTNGTKVKGDSYAKHFRLDGVIEMPDAIALAEAYLPGEQLNAEYFETDTESKI</sequence>
<dbReference type="EMBL" id="MLJW01000106">
    <property type="protein sequence ID" value="OIQ99433.1"/>
    <property type="molecule type" value="Genomic_DNA"/>
</dbReference>
<name>A0A1J5RUL5_9ZZZZ</name>
<accession>A0A1J5RUL5</accession>
<protein>
    <submittedName>
        <fullName evidence="1">Uncharacterized protein</fullName>
    </submittedName>
</protein>
<reference evidence="1" key="1">
    <citation type="submission" date="2016-10" db="EMBL/GenBank/DDBJ databases">
        <title>Sequence of Gallionella enrichment culture.</title>
        <authorList>
            <person name="Poehlein A."/>
            <person name="Muehling M."/>
            <person name="Daniel R."/>
        </authorList>
    </citation>
    <scope>NUCLEOTIDE SEQUENCE</scope>
</reference>
<gene>
    <name evidence="1" type="ORF">GALL_185300</name>
</gene>
<evidence type="ECO:0000313" key="1">
    <source>
        <dbReference type="EMBL" id="OIQ99433.1"/>
    </source>
</evidence>
<comment type="caution">
    <text evidence="1">The sequence shown here is derived from an EMBL/GenBank/DDBJ whole genome shotgun (WGS) entry which is preliminary data.</text>
</comment>